<sequence length="140" mass="16661">MVGIGLHLCCIFFDVIMPRNYRKKLGPRGKRNYDPVYLERAVLAIRRGTLSTRKASEQFAIPYTTLNRWVKDKDNKLLTYGRPPALQNLEEEKLVQILLICVEWRFPMKIYDVRYMVQQYLNKCERREVRFHDNLPGLVV</sequence>
<keyword evidence="4" id="KW-1185">Reference proteome</keyword>
<dbReference type="AlphaFoldDB" id="A0AAV8X8P7"/>
<proteinExistence type="predicted"/>
<protein>
    <recommendedName>
        <fullName evidence="2">HTH psq-type domain-containing protein</fullName>
    </recommendedName>
</protein>
<dbReference type="Pfam" id="PF05225">
    <property type="entry name" value="HTH_psq"/>
    <property type="match status" value="1"/>
</dbReference>
<evidence type="ECO:0000256" key="1">
    <source>
        <dbReference type="ARBA" id="ARBA00004123"/>
    </source>
</evidence>
<dbReference type="GO" id="GO:0005634">
    <property type="term" value="C:nucleus"/>
    <property type="evidence" value="ECO:0007669"/>
    <property type="project" value="UniProtKB-SubCell"/>
</dbReference>
<dbReference type="InterPro" id="IPR007889">
    <property type="entry name" value="HTH_Psq"/>
</dbReference>
<dbReference type="InterPro" id="IPR009057">
    <property type="entry name" value="Homeodomain-like_sf"/>
</dbReference>
<evidence type="ECO:0000313" key="4">
    <source>
        <dbReference type="Proteomes" id="UP001162156"/>
    </source>
</evidence>
<gene>
    <name evidence="3" type="ORF">NQ314_013041</name>
</gene>
<dbReference type="SUPFAM" id="SSF46689">
    <property type="entry name" value="Homeodomain-like"/>
    <property type="match status" value="1"/>
</dbReference>
<comment type="caution">
    <text evidence="3">The sequence shown here is derived from an EMBL/GenBank/DDBJ whole genome shotgun (WGS) entry which is preliminary data.</text>
</comment>
<evidence type="ECO:0000313" key="3">
    <source>
        <dbReference type="EMBL" id="KAJ8935016.1"/>
    </source>
</evidence>
<dbReference type="GO" id="GO:0003677">
    <property type="term" value="F:DNA binding"/>
    <property type="evidence" value="ECO:0007669"/>
    <property type="project" value="InterPro"/>
</dbReference>
<reference evidence="3" key="1">
    <citation type="journal article" date="2023" name="Insect Mol. Biol.">
        <title>Genome sequencing provides insights into the evolution of gene families encoding plant cell wall-degrading enzymes in longhorned beetles.</title>
        <authorList>
            <person name="Shin N.R."/>
            <person name="Okamura Y."/>
            <person name="Kirsch R."/>
            <person name="Pauchet Y."/>
        </authorList>
    </citation>
    <scope>NUCLEOTIDE SEQUENCE</scope>
    <source>
        <strain evidence="3">RBIC_L_NR</strain>
    </source>
</reference>
<dbReference type="Proteomes" id="UP001162156">
    <property type="component" value="Unassembled WGS sequence"/>
</dbReference>
<name>A0AAV8X8P7_9CUCU</name>
<evidence type="ECO:0000259" key="2">
    <source>
        <dbReference type="Pfam" id="PF05225"/>
    </source>
</evidence>
<dbReference type="EMBL" id="JANEYF010003637">
    <property type="protein sequence ID" value="KAJ8935016.1"/>
    <property type="molecule type" value="Genomic_DNA"/>
</dbReference>
<organism evidence="3 4">
    <name type="scientific">Rhamnusium bicolor</name>
    <dbReference type="NCBI Taxonomy" id="1586634"/>
    <lineage>
        <taxon>Eukaryota</taxon>
        <taxon>Metazoa</taxon>
        <taxon>Ecdysozoa</taxon>
        <taxon>Arthropoda</taxon>
        <taxon>Hexapoda</taxon>
        <taxon>Insecta</taxon>
        <taxon>Pterygota</taxon>
        <taxon>Neoptera</taxon>
        <taxon>Endopterygota</taxon>
        <taxon>Coleoptera</taxon>
        <taxon>Polyphaga</taxon>
        <taxon>Cucujiformia</taxon>
        <taxon>Chrysomeloidea</taxon>
        <taxon>Cerambycidae</taxon>
        <taxon>Lepturinae</taxon>
        <taxon>Rhagiini</taxon>
        <taxon>Rhamnusium</taxon>
    </lineage>
</organism>
<feature type="domain" description="HTH psq-type" evidence="2">
    <location>
        <begin position="38"/>
        <end position="71"/>
    </location>
</feature>
<comment type="subcellular location">
    <subcellularLocation>
        <location evidence="1">Nucleus</location>
    </subcellularLocation>
</comment>
<accession>A0AAV8X8P7</accession>
<dbReference type="Gene3D" id="1.10.10.60">
    <property type="entry name" value="Homeodomain-like"/>
    <property type="match status" value="1"/>
</dbReference>